<feature type="region of interest" description="Disordered" evidence="1">
    <location>
        <begin position="382"/>
        <end position="411"/>
    </location>
</feature>
<evidence type="ECO:0000256" key="1">
    <source>
        <dbReference type="SAM" id="MobiDB-lite"/>
    </source>
</evidence>
<keyword evidence="4" id="KW-1185">Reference proteome</keyword>
<keyword evidence="2" id="KW-0812">Transmembrane</keyword>
<keyword evidence="2" id="KW-0472">Membrane</keyword>
<evidence type="ECO:0000256" key="2">
    <source>
        <dbReference type="SAM" id="Phobius"/>
    </source>
</evidence>
<sequence length="411" mass="45499">MSTVHPMNKVLRARGSSTEAASAKDRVGPNQHSITINIDSPSIDLSNSTVSRMSSEPQPKRRRVAAPPSPVYYYTIYLLGSPGVTADRAQVEPYVTDDNEQLFRTYHPPLKYTLAVEITTGTDGKRVWCLEFLTKLPSHTHVEGLEIHTIPTAWPYNSMDVPRVGRNLIYHTFNPRRVLSQEDIRCLVDMFPNALGAQVLIAGRIRIPHMDILRARLGRRRTIGIAARWPQFFGTFSYPTPHSAFPLQAPAIQARHGLAGAGVVVAPSSNSSSTCNKSAFLAILLLLLLLLWFTERSLLEIQSYYYNSKDFKMVPTSTVSDGATTMSYSDRVATASLVLGILAVLVTLPCLLVAFGFFPKSGLARRILPSNADVVKAITDHERRSQRRSYGNSPTRPSHQRTSKPANGRTS</sequence>
<feature type="transmembrane region" description="Helical" evidence="2">
    <location>
        <begin position="335"/>
        <end position="358"/>
    </location>
</feature>
<feature type="transmembrane region" description="Helical" evidence="2">
    <location>
        <begin position="278"/>
        <end position="294"/>
    </location>
</feature>
<gene>
    <name evidence="3" type="ORF">BP5553_10290</name>
</gene>
<dbReference type="EMBL" id="NPIC01000015">
    <property type="protein sequence ID" value="RDL30412.1"/>
    <property type="molecule type" value="Genomic_DNA"/>
</dbReference>
<dbReference type="RefSeq" id="XP_031864937.1">
    <property type="nucleotide sequence ID" value="XM_032018913.1"/>
</dbReference>
<name>A0A370T9U9_9HELO</name>
<reference evidence="3 4" key="1">
    <citation type="journal article" date="2018" name="IMA Fungus">
        <title>IMA Genome-F 9: Draft genome sequence of Annulohypoxylon stygium, Aspergillus mulundensis, Berkeleyomyces basicola (syn. Thielaviopsis basicola), Ceratocystis smalleyi, two Cercospora beticola strains, Coleophoma cylindrospora, Fusarium fracticaudum, Phialophora cf. hyalina, and Morchella septimelata.</title>
        <authorList>
            <person name="Wingfield B.D."/>
            <person name="Bills G.F."/>
            <person name="Dong Y."/>
            <person name="Huang W."/>
            <person name="Nel W.J."/>
            <person name="Swalarsk-Parry B.S."/>
            <person name="Vaghefi N."/>
            <person name="Wilken P.M."/>
            <person name="An Z."/>
            <person name="de Beer Z.W."/>
            <person name="De Vos L."/>
            <person name="Chen L."/>
            <person name="Duong T.A."/>
            <person name="Gao Y."/>
            <person name="Hammerbacher A."/>
            <person name="Kikkert J.R."/>
            <person name="Li Y."/>
            <person name="Li H."/>
            <person name="Li K."/>
            <person name="Li Q."/>
            <person name="Liu X."/>
            <person name="Ma X."/>
            <person name="Naidoo K."/>
            <person name="Pethybridge S.J."/>
            <person name="Sun J."/>
            <person name="Steenkamp E.T."/>
            <person name="van der Nest M.A."/>
            <person name="van Wyk S."/>
            <person name="Wingfield M.J."/>
            <person name="Xiong C."/>
            <person name="Yue Q."/>
            <person name="Zhang X."/>
        </authorList>
    </citation>
    <scope>NUCLEOTIDE SEQUENCE [LARGE SCALE GENOMIC DNA]</scope>
    <source>
        <strain evidence="3 4">BP 5553</strain>
    </source>
</reference>
<keyword evidence="2" id="KW-1133">Transmembrane helix</keyword>
<feature type="compositionally biased region" description="Polar residues" evidence="1">
    <location>
        <begin position="30"/>
        <end position="57"/>
    </location>
</feature>
<protein>
    <submittedName>
        <fullName evidence="3">Uncharacterized protein</fullName>
    </submittedName>
</protein>
<organism evidence="3 4">
    <name type="scientific">Venustampulla echinocandica</name>
    <dbReference type="NCBI Taxonomy" id="2656787"/>
    <lineage>
        <taxon>Eukaryota</taxon>
        <taxon>Fungi</taxon>
        <taxon>Dikarya</taxon>
        <taxon>Ascomycota</taxon>
        <taxon>Pezizomycotina</taxon>
        <taxon>Leotiomycetes</taxon>
        <taxon>Helotiales</taxon>
        <taxon>Pleuroascaceae</taxon>
        <taxon>Venustampulla</taxon>
    </lineage>
</organism>
<dbReference type="AlphaFoldDB" id="A0A370T9U9"/>
<accession>A0A370T9U9</accession>
<dbReference type="OrthoDB" id="3009558at2759"/>
<feature type="region of interest" description="Disordered" evidence="1">
    <location>
        <begin position="1"/>
        <end position="65"/>
    </location>
</feature>
<feature type="compositionally biased region" description="Polar residues" evidence="1">
    <location>
        <begin position="388"/>
        <end position="397"/>
    </location>
</feature>
<evidence type="ECO:0000313" key="3">
    <source>
        <dbReference type="EMBL" id="RDL30412.1"/>
    </source>
</evidence>
<evidence type="ECO:0000313" key="4">
    <source>
        <dbReference type="Proteomes" id="UP000254866"/>
    </source>
</evidence>
<proteinExistence type="predicted"/>
<comment type="caution">
    <text evidence="3">The sequence shown here is derived from an EMBL/GenBank/DDBJ whole genome shotgun (WGS) entry which is preliminary data.</text>
</comment>
<dbReference type="Proteomes" id="UP000254866">
    <property type="component" value="Unassembled WGS sequence"/>
</dbReference>
<dbReference type="GeneID" id="43603139"/>